<feature type="transmembrane region" description="Helical" evidence="4">
    <location>
        <begin position="269"/>
        <end position="294"/>
    </location>
</feature>
<keyword evidence="7" id="KW-1185">Reference proteome</keyword>
<evidence type="ECO:0000313" key="6">
    <source>
        <dbReference type="EMBL" id="BDE95959.1"/>
    </source>
</evidence>
<keyword evidence="1" id="KW-0805">Transcription regulation</keyword>
<evidence type="ECO:0000256" key="4">
    <source>
        <dbReference type="SAM" id="Phobius"/>
    </source>
</evidence>
<feature type="transmembrane region" description="Helical" evidence="4">
    <location>
        <begin position="212"/>
        <end position="233"/>
    </location>
</feature>
<feature type="transmembrane region" description="Helical" evidence="4">
    <location>
        <begin position="146"/>
        <end position="164"/>
    </location>
</feature>
<protein>
    <recommendedName>
        <fullName evidence="5">HTH luxR-type domain-containing protein</fullName>
    </recommendedName>
</protein>
<name>A0ABM7WI86_9ACTN</name>
<dbReference type="PROSITE" id="PS50043">
    <property type="entry name" value="HTH_LUXR_2"/>
    <property type="match status" value="1"/>
</dbReference>
<feature type="transmembrane region" description="Helical" evidence="4">
    <location>
        <begin position="115"/>
        <end position="134"/>
    </location>
</feature>
<feature type="transmembrane region" description="Helical" evidence="4">
    <location>
        <begin position="245"/>
        <end position="262"/>
    </location>
</feature>
<dbReference type="SMART" id="SM00421">
    <property type="entry name" value="HTH_LUXR"/>
    <property type="match status" value="1"/>
</dbReference>
<dbReference type="InterPro" id="IPR000792">
    <property type="entry name" value="Tscrpt_reg_LuxR_C"/>
</dbReference>
<evidence type="ECO:0000256" key="1">
    <source>
        <dbReference type="ARBA" id="ARBA00023015"/>
    </source>
</evidence>
<dbReference type="Gene3D" id="1.10.10.10">
    <property type="entry name" value="Winged helix-like DNA-binding domain superfamily/Winged helix DNA-binding domain"/>
    <property type="match status" value="1"/>
</dbReference>
<evidence type="ECO:0000259" key="5">
    <source>
        <dbReference type="PROSITE" id="PS50043"/>
    </source>
</evidence>
<dbReference type="InterPro" id="IPR016032">
    <property type="entry name" value="Sig_transdc_resp-reg_C-effctor"/>
</dbReference>
<dbReference type="CDD" id="cd06170">
    <property type="entry name" value="LuxR_C_like"/>
    <property type="match status" value="1"/>
</dbReference>
<dbReference type="InterPro" id="IPR036388">
    <property type="entry name" value="WH-like_DNA-bd_sf"/>
</dbReference>
<gene>
    <name evidence="6" type="ORF">CE91St30_12920</name>
</gene>
<dbReference type="SUPFAM" id="SSF46894">
    <property type="entry name" value="C-terminal effector domain of the bipartite response regulators"/>
    <property type="match status" value="1"/>
</dbReference>
<keyword evidence="4" id="KW-0472">Membrane</keyword>
<dbReference type="EMBL" id="AP025564">
    <property type="protein sequence ID" value="BDE95959.1"/>
    <property type="molecule type" value="Genomic_DNA"/>
</dbReference>
<keyword evidence="4" id="KW-0812">Transmembrane</keyword>
<dbReference type="PANTHER" id="PTHR44688">
    <property type="entry name" value="DNA-BINDING TRANSCRIPTIONAL ACTIVATOR DEVR_DOSR"/>
    <property type="match status" value="1"/>
</dbReference>
<organism evidence="6 7">
    <name type="scientific">Raoultibacter timonensis</name>
    <dbReference type="NCBI Taxonomy" id="1907662"/>
    <lineage>
        <taxon>Bacteria</taxon>
        <taxon>Bacillati</taxon>
        <taxon>Actinomycetota</taxon>
        <taxon>Coriobacteriia</taxon>
        <taxon>Eggerthellales</taxon>
        <taxon>Eggerthellaceae</taxon>
        <taxon>Raoultibacter</taxon>
    </lineage>
</organism>
<evidence type="ECO:0000256" key="2">
    <source>
        <dbReference type="ARBA" id="ARBA00023125"/>
    </source>
</evidence>
<feature type="transmembrane region" description="Helical" evidence="4">
    <location>
        <begin position="300"/>
        <end position="319"/>
    </location>
</feature>
<proteinExistence type="predicted"/>
<feature type="transmembrane region" description="Helical" evidence="4">
    <location>
        <begin position="357"/>
        <end position="378"/>
    </location>
</feature>
<keyword evidence="2" id="KW-0238">DNA-binding</keyword>
<dbReference type="Proteomes" id="UP001320544">
    <property type="component" value="Chromosome"/>
</dbReference>
<sequence length="465" mass="50230">MNESLGKLFAFFRKNALIFYAGIGMGIYRCAHEWPLWFNATVTQVGVAPLFVGDFFFLLVDVGKVVGLSVYLILCYRFDRYRRSGVLLVLPSALIVAGCMVPLAVVLGLDLGNAAVLSSLVLIGGGAGMLFGQWIEFCGSLPPVKVIQVFAISFAARFVLLPIITGVDELLSTIVIICLAGLSFIQVSFCFSKISIVEERPREGFGARGLSGYGMLFLFVFVFAFAYGVGGSATQLSHSTHETGVGNLVPSLVILVLAFKMGDRFDRTILYAIALPLMTVGLIGVEFLGISLSFSQVMVSAAYSTFDLLVYTMVCSNAYRSRTSAMLPGSCIRIIALVAADLAIVLMRLNMSWNRGVLVTVTILATLAVGIAVFAPLLGGRSDYSRFQPEGESSERKRLEGLAESAGLSARETTVFQLLVMGKSSTEISEELFISNGAVRAHSSRIYDKFGVHSRKDFDALFAGE</sequence>
<dbReference type="Pfam" id="PF00196">
    <property type="entry name" value="GerE"/>
    <property type="match status" value="1"/>
</dbReference>
<dbReference type="PANTHER" id="PTHR44688:SF16">
    <property type="entry name" value="DNA-BINDING TRANSCRIPTIONAL ACTIVATOR DEVR_DOSR"/>
    <property type="match status" value="1"/>
</dbReference>
<dbReference type="RefSeq" id="WP_244412220.1">
    <property type="nucleotide sequence ID" value="NZ_AP025564.1"/>
</dbReference>
<keyword evidence="4" id="KW-1133">Transmembrane helix</keyword>
<accession>A0ABM7WI86</accession>
<feature type="transmembrane region" description="Helical" evidence="4">
    <location>
        <begin position="51"/>
        <end position="74"/>
    </location>
</feature>
<feature type="transmembrane region" description="Helical" evidence="4">
    <location>
        <begin position="331"/>
        <end position="351"/>
    </location>
</feature>
<keyword evidence="3" id="KW-0804">Transcription</keyword>
<feature type="transmembrane region" description="Helical" evidence="4">
    <location>
        <begin position="86"/>
        <end position="109"/>
    </location>
</feature>
<reference evidence="6 7" key="1">
    <citation type="submission" date="2022-01" db="EMBL/GenBank/DDBJ databases">
        <title>Novel bile acid biosynthetic pathways are enriched in the microbiome of centenarians.</title>
        <authorList>
            <person name="Sato Y."/>
            <person name="Atarashi K."/>
            <person name="Plichta R.D."/>
            <person name="Arai Y."/>
            <person name="Sasajima S."/>
            <person name="Kearney M.S."/>
            <person name="Suda W."/>
            <person name="Takeshita K."/>
            <person name="Sasaki T."/>
            <person name="Okamoto S."/>
            <person name="Skelly N.A."/>
            <person name="Okamura Y."/>
            <person name="Vlamakis H."/>
            <person name="Li Y."/>
            <person name="Tanoue T."/>
            <person name="Takei H."/>
            <person name="Nittono H."/>
            <person name="Narushima S."/>
            <person name="Irie J."/>
            <person name="Itoh H."/>
            <person name="Moriya K."/>
            <person name="Sugiura Y."/>
            <person name="Suematsu M."/>
            <person name="Moritoki N."/>
            <person name="Shibata S."/>
            <person name="Littman R.D."/>
            <person name="Fischbach A.M."/>
            <person name="Uwamino Y."/>
            <person name="Inoue T."/>
            <person name="Honda A."/>
            <person name="Hattori M."/>
            <person name="Murai T."/>
            <person name="Xavier J.R."/>
            <person name="Hirose N."/>
            <person name="Honda K."/>
        </authorList>
    </citation>
    <scope>NUCLEOTIDE SEQUENCE [LARGE SCALE GENOMIC DNA]</scope>
    <source>
        <strain evidence="6 7">CE91-St30</strain>
    </source>
</reference>
<feature type="domain" description="HTH luxR-type" evidence="5">
    <location>
        <begin position="401"/>
        <end position="465"/>
    </location>
</feature>
<evidence type="ECO:0000256" key="3">
    <source>
        <dbReference type="ARBA" id="ARBA00023163"/>
    </source>
</evidence>
<evidence type="ECO:0000313" key="7">
    <source>
        <dbReference type="Proteomes" id="UP001320544"/>
    </source>
</evidence>
<dbReference type="PRINTS" id="PR00038">
    <property type="entry name" value="HTHLUXR"/>
</dbReference>
<feature type="transmembrane region" description="Helical" evidence="4">
    <location>
        <begin position="170"/>
        <end position="191"/>
    </location>
</feature>
<feature type="transmembrane region" description="Helical" evidence="4">
    <location>
        <begin position="12"/>
        <end position="31"/>
    </location>
</feature>